<gene>
    <name evidence="10" type="ORF">METZ01_LOCUS244127</name>
</gene>
<feature type="domain" description="Glycosyltransferase RgtA/B/C/D-like" evidence="9">
    <location>
        <begin position="109"/>
        <end position="235"/>
    </location>
</feature>
<dbReference type="AlphaFoldDB" id="A0A382HXD3"/>
<evidence type="ECO:0000256" key="8">
    <source>
        <dbReference type="SAM" id="Phobius"/>
    </source>
</evidence>
<evidence type="ECO:0000256" key="7">
    <source>
        <dbReference type="ARBA" id="ARBA00023136"/>
    </source>
</evidence>
<protein>
    <recommendedName>
        <fullName evidence="9">Glycosyltransferase RgtA/B/C/D-like domain-containing protein</fullName>
    </recommendedName>
</protein>
<evidence type="ECO:0000256" key="5">
    <source>
        <dbReference type="ARBA" id="ARBA00022692"/>
    </source>
</evidence>
<feature type="transmembrane region" description="Helical" evidence="8">
    <location>
        <begin position="152"/>
        <end position="171"/>
    </location>
</feature>
<evidence type="ECO:0000256" key="6">
    <source>
        <dbReference type="ARBA" id="ARBA00022989"/>
    </source>
</evidence>
<feature type="transmembrane region" description="Helical" evidence="8">
    <location>
        <begin position="183"/>
        <end position="211"/>
    </location>
</feature>
<evidence type="ECO:0000259" key="9">
    <source>
        <dbReference type="Pfam" id="PF13231"/>
    </source>
</evidence>
<evidence type="ECO:0000256" key="1">
    <source>
        <dbReference type="ARBA" id="ARBA00004651"/>
    </source>
</evidence>
<dbReference type="PANTHER" id="PTHR33908:SF11">
    <property type="entry name" value="MEMBRANE PROTEIN"/>
    <property type="match status" value="1"/>
</dbReference>
<dbReference type="Pfam" id="PF13231">
    <property type="entry name" value="PMT_2"/>
    <property type="match status" value="1"/>
</dbReference>
<evidence type="ECO:0000313" key="10">
    <source>
        <dbReference type="EMBL" id="SVB91273.1"/>
    </source>
</evidence>
<comment type="subcellular location">
    <subcellularLocation>
        <location evidence="1">Cell membrane</location>
        <topology evidence="1">Multi-pass membrane protein</topology>
    </subcellularLocation>
</comment>
<keyword evidence="6 8" id="KW-1133">Transmembrane helix</keyword>
<name>A0A382HXD3_9ZZZZ</name>
<reference evidence="10" key="1">
    <citation type="submission" date="2018-05" db="EMBL/GenBank/DDBJ databases">
        <authorList>
            <person name="Lanie J.A."/>
            <person name="Ng W.-L."/>
            <person name="Kazmierczak K.M."/>
            <person name="Andrzejewski T.M."/>
            <person name="Davidsen T.M."/>
            <person name="Wayne K.J."/>
            <person name="Tettelin H."/>
            <person name="Glass J.I."/>
            <person name="Rusch D."/>
            <person name="Podicherti R."/>
            <person name="Tsui H.-C.T."/>
            <person name="Winkler M.E."/>
        </authorList>
    </citation>
    <scope>NUCLEOTIDE SEQUENCE</scope>
</reference>
<keyword evidence="3" id="KW-0328">Glycosyltransferase</keyword>
<dbReference type="GO" id="GO:0008610">
    <property type="term" value="P:lipid biosynthetic process"/>
    <property type="evidence" value="ECO:0007669"/>
    <property type="project" value="UniProtKB-ARBA"/>
</dbReference>
<feature type="transmembrane region" description="Helical" evidence="8">
    <location>
        <begin position="223"/>
        <end position="244"/>
    </location>
</feature>
<keyword evidence="5 8" id="KW-0812">Transmembrane</keyword>
<dbReference type="GO" id="GO:0016763">
    <property type="term" value="F:pentosyltransferase activity"/>
    <property type="evidence" value="ECO:0007669"/>
    <property type="project" value="TreeGrafter"/>
</dbReference>
<feature type="transmembrane region" description="Helical" evidence="8">
    <location>
        <begin position="100"/>
        <end position="121"/>
    </location>
</feature>
<feature type="non-terminal residue" evidence="10">
    <location>
        <position position="1"/>
    </location>
</feature>
<dbReference type="GO" id="GO:0005886">
    <property type="term" value="C:plasma membrane"/>
    <property type="evidence" value="ECO:0007669"/>
    <property type="project" value="UniProtKB-SubCell"/>
</dbReference>
<accession>A0A382HXD3</accession>
<proteinExistence type="predicted"/>
<dbReference type="EMBL" id="UINC01063540">
    <property type="protein sequence ID" value="SVB91273.1"/>
    <property type="molecule type" value="Genomic_DNA"/>
</dbReference>
<evidence type="ECO:0000256" key="2">
    <source>
        <dbReference type="ARBA" id="ARBA00022475"/>
    </source>
</evidence>
<dbReference type="PANTHER" id="PTHR33908">
    <property type="entry name" value="MANNOSYLTRANSFERASE YKCB-RELATED"/>
    <property type="match status" value="1"/>
</dbReference>
<sequence length="322" mass="35017">MGGRAAWLLAAILLVGLALRFWGLAFGLPNISCRPDESTLVHRALAIGAGDPNPHFFNYPSLHFYLLAAVYGAYYIAGLMGGIFENIAIFEAQFLKDPSVFYLIGRGLGALMGIASVGVLYSIGTRLGGVLVGLASALFLSCCFLHVRDSHFLTVDIPATFYLLVSILFSLRYMEGRAVRNLIVGAIFLGLSASTKYNLGLFAGVVLIVAYQENDSLRANGGRLCWVVGVMAAAFIAGSPYVLLDFATFWRDLSYERLHFARGHEADLGRGWWYHLGFTLPLGLGWPLFVAALVGIGRWIWRPGGAEWPLLLGVVVYFVVAG</sequence>
<evidence type="ECO:0000256" key="3">
    <source>
        <dbReference type="ARBA" id="ARBA00022676"/>
    </source>
</evidence>
<feature type="transmembrane region" description="Helical" evidence="8">
    <location>
        <begin position="62"/>
        <end position="88"/>
    </location>
</feature>
<feature type="transmembrane region" description="Helical" evidence="8">
    <location>
        <begin position="127"/>
        <end position="145"/>
    </location>
</feature>
<evidence type="ECO:0000256" key="4">
    <source>
        <dbReference type="ARBA" id="ARBA00022679"/>
    </source>
</evidence>
<keyword evidence="2" id="KW-1003">Cell membrane</keyword>
<keyword evidence="4" id="KW-0808">Transferase</keyword>
<feature type="non-terminal residue" evidence="10">
    <location>
        <position position="322"/>
    </location>
</feature>
<feature type="transmembrane region" description="Helical" evidence="8">
    <location>
        <begin position="272"/>
        <end position="294"/>
    </location>
</feature>
<organism evidence="10">
    <name type="scientific">marine metagenome</name>
    <dbReference type="NCBI Taxonomy" id="408172"/>
    <lineage>
        <taxon>unclassified sequences</taxon>
        <taxon>metagenomes</taxon>
        <taxon>ecological metagenomes</taxon>
    </lineage>
</organism>
<dbReference type="InterPro" id="IPR050297">
    <property type="entry name" value="LipidA_mod_glycosyltrf_83"/>
</dbReference>
<keyword evidence="7 8" id="KW-0472">Membrane</keyword>
<dbReference type="InterPro" id="IPR038731">
    <property type="entry name" value="RgtA/B/C-like"/>
</dbReference>